<evidence type="ECO:0000313" key="4">
    <source>
        <dbReference type="EMBL" id="CAB4929380.1"/>
    </source>
</evidence>
<sequence length="460" mass="49413">MKDLLRFSLLTSLIGALIAAPVTAQAADKSYPLHNPKINIYHNIYVVSAQMQSGTCFKGGHLVFRGPDNKIVNHAIDNTKIYPFVYLDWTVLSNSPSCVAGGNVTYSDGPGVFLIKVAEIRDYATKEVLWSAALNEITAVPTSDPPLENPLFALTAVRTVPPQNDSPSSTPVRSGPMGVMDLIEISFSPEGTSSIRPLTTQNGYAIIGRTKDALLVQSTLFTGLATFAEIWIVTASGWKFWSKQGSGLFSVRAITLSTDRKSALSLGMQGGALASIEKLQSVGGPIRPPKVFETSKNGGGFICGLINDSADKYAYFTQITKTKTYLYQADLRTLKIKRLGATENNFCLETFDSSGNMVGEARSTSASTTAHSIMVVSSSTYKIMTEIPTSTFDVGVLDGHSIAVVDNLAVITPSRTNSLEVINLTTNEVQSTIESVGLLNFLTALPPSWIANTARPALHD</sequence>
<dbReference type="AlphaFoldDB" id="A0A6J6TVL9"/>
<dbReference type="EMBL" id="CAEZWT010000005">
    <property type="protein sequence ID" value="CAB4658561.1"/>
    <property type="molecule type" value="Genomic_DNA"/>
</dbReference>
<evidence type="ECO:0000313" key="3">
    <source>
        <dbReference type="EMBL" id="CAB4873808.1"/>
    </source>
</evidence>
<dbReference type="EMBL" id="CAEZZC010000010">
    <property type="protein sequence ID" value="CAB4751631.1"/>
    <property type="molecule type" value="Genomic_DNA"/>
</dbReference>
<evidence type="ECO:0000313" key="2">
    <source>
        <dbReference type="EMBL" id="CAB4751631.1"/>
    </source>
</evidence>
<reference evidence="2" key="1">
    <citation type="submission" date="2020-05" db="EMBL/GenBank/DDBJ databases">
        <authorList>
            <person name="Chiriac C."/>
            <person name="Salcher M."/>
            <person name="Ghai R."/>
            <person name="Kavagutti S V."/>
        </authorList>
    </citation>
    <scope>NUCLEOTIDE SEQUENCE</scope>
</reference>
<evidence type="ECO:0000313" key="5">
    <source>
        <dbReference type="EMBL" id="CAB5062595.1"/>
    </source>
</evidence>
<dbReference type="EMBL" id="CAFBLE010000012">
    <property type="protein sequence ID" value="CAB4873808.1"/>
    <property type="molecule type" value="Genomic_DNA"/>
</dbReference>
<name>A0A6J6TVL9_9ZZZZ</name>
<dbReference type="EMBL" id="CAFBMV010000009">
    <property type="protein sequence ID" value="CAB4929380.1"/>
    <property type="molecule type" value="Genomic_DNA"/>
</dbReference>
<gene>
    <name evidence="1" type="ORF">UFOPK2289_00328</name>
    <name evidence="2" type="ORF">UFOPK2822_00845</name>
    <name evidence="3" type="ORF">UFOPK3346_01193</name>
    <name evidence="4" type="ORF">UFOPK3670_01179</name>
    <name evidence="5" type="ORF">UFOPK4308_01225</name>
</gene>
<organism evidence="2">
    <name type="scientific">freshwater metagenome</name>
    <dbReference type="NCBI Taxonomy" id="449393"/>
    <lineage>
        <taxon>unclassified sequences</taxon>
        <taxon>metagenomes</taxon>
        <taxon>ecological metagenomes</taxon>
    </lineage>
</organism>
<accession>A0A6J6TVL9</accession>
<dbReference type="EMBL" id="CAFBQL010000009">
    <property type="protein sequence ID" value="CAB5062595.1"/>
    <property type="molecule type" value="Genomic_DNA"/>
</dbReference>
<proteinExistence type="predicted"/>
<evidence type="ECO:0000313" key="1">
    <source>
        <dbReference type="EMBL" id="CAB4658561.1"/>
    </source>
</evidence>
<dbReference type="SUPFAM" id="SSF63825">
    <property type="entry name" value="YWTD domain"/>
    <property type="match status" value="1"/>
</dbReference>
<protein>
    <submittedName>
        <fullName evidence="2">Unannotated protein</fullName>
    </submittedName>
</protein>